<dbReference type="SUPFAM" id="SSF53448">
    <property type="entry name" value="Nucleotide-diphospho-sugar transferases"/>
    <property type="match status" value="1"/>
</dbReference>
<reference evidence="4" key="1">
    <citation type="submission" date="2017-09" db="EMBL/GenBank/DDBJ databases">
        <title>Depth-based differentiation of microbial function through sediment-hosted aquifers and enrichment of novel symbionts in the deep terrestrial subsurface.</title>
        <authorList>
            <person name="Probst A.J."/>
            <person name="Ladd B."/>
            <person name="Jarett J.K."/>
            <person name="Geller-Mcgrath D.E."/>
            <person name="Sieber C.M.K."/>
            <person name="Emerson J.B."/>
            <person name="Anantharaman K."/>
            <person name="Thomas B.C."/>
            <person name="Malmstrom R."/>
            <person name="Stieglmeier M."/>
            <person name="Klingl A."/>
            <person name="Woyke T."/>
            <person name="Ryan C.M."/>
            <person name="Banfield J.F."/>
        </authorList>
    </citation>
    <scope>NUCLEOTIDE SEQUENCE [LARGE SCALE GENOMIC DNA]</scope>
</reference>
<protein>
    <recommendedName>
        <fullName evidence="5">Glycosyltransferase 2-like domain-containing protein</fullName>
    </recommendedName>
</protein>
<proteinExistence type="predicted"/>
<evidence type="ECO:0000256" key="2">
    <source>
        <dbReference type="ARBA" id="ARBA00023034"/>
    </source>
</evidence>
<dbReference type="InterPro" id="IPR037595">
    <property type="entry name" value="RGP_fam"/>
</dbReference>
<dbReference type="PANTHER" id="PTHR31682:SF44">
    <property type="entry name" value="UDP-ARABINOPYRANOSE MUTASE 3"/>
    <property type="match status" value="1"/>
</dbReference>
<name>A0A2M7XXY5_9BACT</name>
<evidence type="ECO:0000313" key="3">
    <source>
        <dbReference type="EMBL" id="PJA55583.1"/>
    </source>
</evidence>
<dbReference type="GO" id="GO:0005829">
    <property type="term" value="C:cytosol"/>
    <property type="evidence" value="ECO:0007669"/>
    <property type="project" value="TreeGrafter"/>
</dbReference>
<comment type="caution">
    <text evidence="3">The sequence shown here is derived from an EMBL/GenBank/DDBJ whole genome shotgun (WGS) entry which is preliminary data.</text>
</comment>
<evidence type="ECO:0008006" key="5">
    <source>
        <dbReference type="Google" id="ProtNLM"/>
    </source>
</evidence>
<sequence>MEKNFVIIPTIRNLDFLNDWKEQFKDVSIIVCEDRPKKTITIPKVGKKTYHYSWNEIDKDLKKDSWIIPRKVSAIRNYGFLQAFKLGADIIITLDDDCYPVKNHNLIKLHQKNLNLKTPLNWVNTYPDSRYMYTRGMPYLNRNQAPVMLSHGLWTNVLDFDAPTHLQNLEFKANFAEHFLQIIPSNSYYPMCSMNLAFRKEIAPLMYFPLMGENTSGKKWGYDRFDDIWAGIFSKKIMDHLGLAVINGAPFVEHRKASDPFKNLIKEAEGIEINEIIWKEVEKVKLTSNDIIGSYRELIKKVEFPKNDYFINLKKATLIWLDLFSKK</sequence>
<keyword evidence="2" id="KW-0333">Golgi apparatus</keyword>
<evidence type="ECO:0000313" key="4">
    <source>
        <dbReference type="Proteomes" id="UP000229647"/>
    </source>
</evidence>
<organism evidence="3 4">
    <name type="scientific">Candidatus Roizmanbacteria bacterium CG_4_9_14_3_um_filter_33_18</name>
    <dbReference type="NCBI Taxonomy" id="1974841"/>
    <lineage>
        <taxon>Bacteria</taxon>
        <taxon>Candidatus Roizmaniibacteriota</taxon>
    </lineage>
</organism>
<dbReference type="AlphaFoldDB" id="A0A2M7XXY5"/>
<evidence type="ECO:0000256" key="1">
    <source>
        <dbReference type="ARBA" id="ARBA00004555"/>
    </source>
</evidence>
<dbReference type="Proteomes" id="UP000229647">
    <property type="component" value="Unassembled WGS sequence"/>
</dbReference>
<dbReference type="GO" id="GO:0033356">
    <property type="term" value="P:UDP-L-arabinose metabolic process"/>
    <property type="evidence" value="ECO:0007669"/>
    <property type="project" value="TreeGrafter"/>
</dbReference>
<accession>A0A2M7XXY5</accession>
<dbReference type="InterPro" id="IPR029044">
    <property type="entry name" value="Nucleotide-diphossugar_trans"/>
</dbReference>
<dbReference type="GO" id="GO:0052691">
    <property type="term" value="F:UDP-arabinopyranose mutase activity"/>
    <property type="evidence" value="ECO:0007669"/>
    <property type="project" value="TreeGrafter"/>
</dbReference>
<dbReference type="EMBL" id="PFWL01000121">
    <property type="protein sequence ID" value="PJA55583.1"/>
    <property type="molecule type" value="Genomic_DNA"/>
</dbReference>
<comment type="subcellular location">
    <subcellularLocation>
        <location evidence="1">Golgi apparatus</location>
    </subcellularLocation>
</comment>
<dbReference type="PANTHER" id="PTHR31682">
    <property type="entry name" value="UDP-ARABINOSE MUTASE"/>
    <property type="match status" value="1"/>
</dbReference>
<dbReference type="Pfam" id="PF03214">
    <property type="entry name" value="RGP"/>
    <property type="match status" value="1"/>
</dbReference>
<gene>
    <name evidence="3" type="ORF">CO165_02760</name>
</gene>